<dbReference type="EMBL" id="KZ506132">
    <property type="protein sequence ID" value="PKU41341.1"/>
    <property type="molecule type" value="Genomic_DNA"/>
</dbReference>
<name>A0A2I0U5Q2_LIMLA</name>
<reference evidence="2" key="2">
    <citation type="submission" date="2017-12" db="EMBL/GenBank/DDBJ databases">
        <title>Genome sequence of the Bar-tailed Godwit (Limosa lapponica baueri).</title>
        <authorList>
            <person name="Lima N.C.B."/>
            <person name="Parody-Merino A.M."/>
            <person name="Battley P.F."/>
            <person name="Fidler A.E."/>
            <person name="Prosdocimi F."/>
        </authorList>
    </citation>
    <scope>NUCLEOTIDE SEQUENCE [LARGE SCALE GENOMIC DNA]</scope>
</reference>
<dbReference type="Proteomes" id="UP000233556">
    <property type="component" value="Unassembled WGS sequence"/>
</dbReference>
<accession>A0A2I0U5Q2</accession>
<protein>
    <submittedName>
        <fullName evidence="1">Uncharacterized protein</fullName>
    </submittedName>
</protein>
<dbReference type="AlphaFoldDB" id="A0A2I0U5Q2"/>
<proteinExistence type="predicted"/>
<reference evidence="2" key="1">
    <citation type="submission" date="2017-11" db="EMBL/GenBank/DDBJ databases">
        <authorList>
            <person name="Lima N.C."/>
            <person name="Parody-Merino A.M."/>
            <person name="Battley P.F."/>
            <person name="Fidler A.E."/>
            <person name="Prosdocimi F."/>
        </authorList>
    </citation>
    <scope>NUCLEOTIDE SEQUENCE [LARGE SCALE GENOMIC DNA]</scope>
</reference>
<sequence>MRERLCPCPWENGKEDSSGHDLMIQLWCIPPKELETPDIILGCYRGLDTLCKKFLVSVAPKKNVNMYQTPQGNQGAHQGTKCTSLLQCGHRHKVLNPETAGQQGLLKKLTDIANNMFPMSVADCIRIYDLNCSKEGVLQDLSDGKATRIAEQIIREPLSVEDIKKRSDKLQQRHRADPALHLSAFVDPFQP</sequence>
<evidence type="ECO:0000313" key="1">
    <source>
        <dbReference type="EMBL" id="PKU41341.1"/>
    </source>
</evidence>
<gene>
    <name evidence="1" type="ORF">llap_8357</name>
</gene>
<evidence type="ECO:0000313" key="2">
    <source>
        <dbReference type="Proteomes" id="UP000233556"/>
    </source>
</evidence>
<organism evidence="1 2">
    <name type="scientific">Limosa lapponica baueri</name>
    <dbReference type="NCBI Taxonomy" id="1758121"/>
    <lineage>
        <taxon>Eukaryota</taxon>
        <taxon>Metazoa</taxon>
        <taxon>Chordata</taxon>
        <taxon>Craniata</taxon>
        <taxon>Vertebrata</taxon>
        <taxon>Euteleostomi</taxon>
        <taxon>Archelosauria</taxon>
        <taxon>Archosauria</taxon>
        <taxon>Dinosauria</taxon>
        <taxon>Saurischia</taxon>
        <taxon>Theropoda</taxon>
        <taxon>Coelurosauria</taxon>
        <taxon>Aves</taxon>
        <taxon>Neognathae</taxon>
        <taxon>Neoaves</taxon>
        <taxon>Charadriiformes</taxon>
        <taxon>Scolopacidae</taxon>
        <taxon>Limosa</taxon>
    </lineage>
</organism>
<keyword evidence="2" id="KW-1185">Reference proteome</keyword>